<dbReference type="STRING" id="888268.A0A1E5W7M7"/>
<reference evidence="2 3" key="1">
    <citation type="submission" date="2016-09" db="EMBL/GenBank/DDBJ databases">
        <title>The draft genome of Dichanthelium oligosanthes: A C3 panicoid grass species.</title>
        <authorList>
            <person name="Studer A.J."/>
            <person name="Schnable J.C."/>
            <person name="Brutnell T.P."/>
        </authorList>
    </citation>
    <scope>NUCLEOTIDE SEQUENCE [LARGE SCALE GENOMIC DNA]</scope>
    <source>
        <strain evidence="3">cv. Kellogg 1175</strain>
        <tissue evidence="2">Leaf</tissue>
    </source>
</reference>
<keyword evidence="3" id="KW-1185">Reference proteome</keyword>
<dbReference type="InterPro" id="IPR036397">
    <property type="entry name" value="RNaseH_sf"/>
</dbReference>
<dbReference type="InterPro" id="IPR052929">
    <property type="entry name" value="RNase_H-like_EbsB-rel"/>
</dbReference>
<proteinExistence type="predicted"/>
<dbReference type="Gene3D" id="3.30.420.10">
    <property type="entry name" value="Ribonuclease H-like superfamily/Ribonuclease H"/>
    <property type="match status" value="1"/>
</dbReference>
<evidence type="ECO:0000259" key="1">
    <source>
        <dbReference type="Pfam" id="PF13456"/>
    </source>
</evidence>
<dbReference type="Proteomes" id="UP000095767">
    <property type="component" value="Unassembled WGS sequence"/>
</dbReference>
<protein>
    <recommendedName>
        <fullName evidence="1">RNase H type-1 domain-containing protein</fullName>
    </recommendedName>
</protein>
<dbReference type="EMBL" id="LWDX02018819">
    <property type="protein sequence ID" value="OEL33411.1"/>
    <property type="molecule type" value="Genomic_DNA"/>
</dbReference>
<evidence type="ECO:0000313" key="2">
    <source>
        <dbReference type="EMBL" id="OEL33411.1"/>
    </source>
</evidence>
<dbReference type="InterPro" id="IPR002156">
    <property type="entry name" value="RNaseH_domain"/>
</dbReference>
<feature type="domain" description="RNase H type-1" evidence="1">
    <location>
        <begin position="22"/>
        <end position="142"/>
    </location>
</feature>
<dbReference type="OrthoDB" id="653202at2759"/>
<dbReference type="InterPro" id="IPR012337">
    <property type="entry name" value="RNaseH-like_sf"/>
</dbReference>
<evidence type="ECO:0000313" key="3">
    <source>
        <dbReference type="Proteomes" id="UP000095767"/>
    </source>
</evidence>
<sequence>MCECNNSISKWTPPPDGWMMANVDAAIFKDPPCIGMGVVIRDHSGKFISASCKKMHLQVDPELAEAITVRYAVVYAKGLNLQHVIVASDCLNIVSKVKAPAMDRSMVGPITQDIKNLIRGASFVFIHVPRGCNEAAHVIARLAHQNDGLMWCNDAQVSIRAILCNERLN</sequence>
<dbReference type="AlphaFoldDB" id="A0A1E5W7M7"/>
<comment type="caution">
    <text evidence="2">The sequence shown here is derived from an EMBL/GenBank/DDBJ whole genome shotgun (WGS) entry which is preliminary data.</text>
</comment>
<name>A0A1E5W7M7_9POAL</name>
<organism evidence="2 3">
    <name type="scientific">Dichanthelium oligosanthes</name>
    <dbReference type="NCBI Taxonomy" id="888268"/>
    <lineage>
        <taxon>Eukaryota</taxon>
        <taxon>Viridiplantae</taxon>
        <taxon>Streptophyta</taxon>
        <taxon>Embryophyta</taxon>
        <taxon>Tracheophyta</taxon>
        <taxon>Spermatophyta</taxon>
        <taxon>Magnoliopsida</taxon>
        <taxon>Liliopsida</taxon>
        <taxon>Poales</taxon>
        <taxon>Poaceae</taxon>
        <taxon>PACMAD clade</taxon>
        <taxon>Panicoideae</taxon>
        <taxon>Panicodae</taxon>
        <taxon>Paniceae</taxon>
        <taxon>Dichantheliinae</taxon>
        <taxon>Dichanthelium</taxon>
    </lineage>
</organism>
<dbReference type="CDD" id="cd06222">
    <property type="entry name" value="RNase_H_like"/>
    <property type="match status" value="1"/>
</dbReference>
<dbReference type="SUPFAM" id="SSF53098">
    <property type="entry name" value="Ribonuclease H-like"/>
    <property type="match status" value="1"/>
</dbReference>
<dbReference type="GO" id="GO:0003676">
    <property type="term" value="F:nucleic acid binding"/>
    <property type="evidence" value="ECO:0007669"/>
    <property type="project" value="InterPro"/>
</dbReference>
<gene>
    <name evidence="2" type="ORF">BAE44_0005566</name>
</gene>
<dbReference type="PANTHER" id="PTHR47074">
    <property type="entry name" value="BNAC02G40300D PROTEIN"/>
    <property type="match status" value="1"/>
</dbReference>
<accession>A0A1E5W7M7</accession>
<dbReference type="PANTHER" id="PTHR47074:SF73">
    <property type="entry name" value="OS04G0448401 PROTEIN"/>
    <property type="match status" value="1"/>
</dbReference>
<dbReference type="InterPro" id="IPR044730">
    <property type="entry name" value="RNase_H-like_dom_plant"/>
</dbReference>
<dbReference type="GO" id="GO:0004523">
    <property type="term" value="F:RNA-DNA hybrid ribonuclease activity"/>
    <property type="evidence" value="ECO:0007669"/>
    <property type="project" value="InterPro"/>
</dbReference>
<dbReference type="Pfam" id="PF13456">
    <property type="entry name" value="RVT_3"/>
    <property type="match status" value="1"/>
</dbReference>